<sequence>MTETKEEDIKATTDTSNNDKLVSDNSDDEVEYPHGANLAATVVALLLSIFLASLDMTIVATAIPRITDQFHGLDKISWYSSAFFMTNGGFQSFWGKAYKYFPLKHTFLLSILIFEVGSLLCAVAPNSTALIAGRAIAGVGAAGISTGVYTIIAFITEPQKRPTYTGLVGASYGAASVVGPLVGGVFADTVSWRWCFYINLPLGAVSVLIIIFFFRAPSGAKPAPATCKEALLQMDGIGVALAMGAIIAYLLALQYGGQSHPWDSATVIGLLVGFSALSVAFGIWEYYQGERAMIVARLLADRALAVNCLYVFFLAGSNLLVTYFLPIYFQSVGGASPLLSGVRNLPLILAFMAAMILCGVLITKTGAALPIQIAGAAIATIAAGLFYTLDVHSPAGAWIGYQILSGIGVGIAFQVPMIVSQSRANPEDISFITALILCMSSALPPPPSQMGYLRINNPNPAAACPVFQNIGGVFFVTAAQSAFDNILISTLPRTAPDVDPATVVASGATQIRTAFAPDQSPGIIMAYMAGIKIGFAICIAATGAAFVSSWFSPRGRLNSQARQGGGVV</sequence>
<organism evidence="1 2">
    <name type="scientific">Aspergillus melleus</name>
    <dbReference type="NCBI Taxonomy" id="138277"/>
    <lineage>
        <taxon>Eukaryota</taxon>
        <taxon>Fungi</taxon>
        <taxon>Dikarya</taxon>
        <taxon>Ascomycota</taxon>
        <taxon>Pezizomycotina</taxon>
        <taxon>Eurotiomycetes</taxon>
        <taxon>Eurotiomycetidae</taxon>
        <taxon>Eurotiales</taxon>
        <taxon>Aspergillaceae</taxon>
        <taxon>Aspergillus</taxon>
        <taxon>Aspergillus subgen. Circumdati</taxon>
    </lineage>
</organism>
<proteinExistence type="predicted"/>
<protein>
    <submittedName>
        <fullName evidence="1">Uncharacterized protein</fullName>
    </submittedName>
</protein>
<name>A0ACC3BBP8_9EURO</name>
<evidence type="ECO:0000313" key="2">
    <source>
        <dbReference type="Proteomes" id="UP001177260"/>
    </source>
</evidence>
<accession>A0ACC3BBP8</accession>
<reference evidence="1 2" key="1">
    <citation type="journal article" date="2023" name="ACS Omega">
        <title>Identification of the Neoaspergillic Acid Biosynthesis Gene Cluster by Establishing an In Vitro CRISPR-Ribonucleoprotein Genetic System in Aspergillus melleus.</title>
        <authorList>
            <person name="Yuan B."/>
            <person name="Grau M.F."/>
            <person name="Murata R.M."/>
            <person name="Torok T."/>
            <person name="Venkateswaran K."/>
            <person name="Stajich J.E."/>
            <person name="Wang C.C.C."/>
        </authorList>
    </citation>
    <scope>NUCLEOTIDE SEQUENCE [LARGE SCALE GENOMIC DNA]</scope>
    <source>
        <strain evidence="1 2">IMV 1140</strain>
    </source>
</reference>
<keyword evidence="2" id="KW-1185">Reference proteome</keyword>
<evidence type="ECO:0000313" key="1">
    <source>
        <dbReference type="EMBL" id="KAK1147915.1"/>
    </source>
</evidence>
<comment type="caution">
    <text evidence="1">The sequence shown here is derived from an EMBL/GenBank/DDBJ whole genome shotgun (WGS) entry which is preliminary data.</text>
</comment>
<dbReference type="Proteomes" id="UP001177260">
    <property type="component" value="Unassembled WGS sequence"/>
</dbReference>
<dbReference type="EMBL" id="JAOPJF010000010">
    <property type="protein sequence ID" value="KAK1147915.1"/>
    <property type="molecule type" value="Genomic_DNA"/>
</dbReference>
<gene>
    <name evidence="1" type="ORF">N8T08_000431</name>
</gene>